<feature type="compositionally biased region" description="Basic and acidic residues" evidence="1">
    <location>
        <begin position="17"/>
        <end position="29"/>
    </location>
</feature>
<reference evidence="2" key="1">
    <citation type="submission" date="2014-11" db="EMBL/GenBank/DDBJ databases">
        <authorList>
            <person name="Amaro Gonzalez C."/>
        </authorList>
    </citation>
    <scope>NUCLEOTIDE SEQUENCE</scope>
</reference>
<accession>A0A0E9THX3</accession>
<dbReference type="AlphaFoldDB" id="A0A0E9THX3"/>
<name>A0A0E9THX3_ANGAN</name>
<protein>
    <submittedName>
        <fullName evidence="2">Uncharacterized protein</fullName>
    </submittedName>
</protein>
<evidence type="ECO:0000256" key="1">
    <source>
        <dbReference type="SAM" id="MobiDB-lite"/>
    </source>
</evidence>
<sequence length="29" mass="3400">MPHPFQTHVVMGNVKSHHCEDKKNKNENI</sequence>
<proteinExistence type="predicted"/>
<evidence type="ECO:0000313" key="2">
    <source>
        <dbReference type="EMBL" id="JAH52303.1"/>
    </source>
</evidence>
<dbReference type="EMBL" id="GBXM01056274">
    <property type="protein sequence ID" value="JAH52303.1"/>
    <property type="molecule type" value="Transcribed_RNA"/>
</dbReference>
<reference evidence="2" key="2">
    <citation type="journal article" date="2015" name="Fish Shellfish Immunol.">
        <title>Early steps in the European eel (Anguilla anguilla)-Vibrio vulnificus interaction in the gills: Role of the RtxA13 toxin.</title>
        <authorList>
            <person name="Callol A."/>
            <person name="Pajuelo D."/>
            <person name="Ebbesson L."/>
            <person name="Teles M."/>
            <person name="MacKenzie S."/>
            <person name="Amaro C."/>
        </authorList>
    </citation>
    <scope>NUCLEOTIDE SEQUENCE</scope>
</reference>
<organism evidence="2">
    <name type="scientific">Anguilla anguilla</name>
    <name type="common">European freshwater eel</name>
    <name type="synonym">Muraena anguilla</name>
    <dbReference type="NCBI Taxonomy" id="7936"/>
    <lineage>
        <taxon>Eukaryota</taxon>
        <taxon>Metazoa</taxon>
        <taxon>Chordata</taxon>
        <taxon>Craniata</taxon>
        <taxon>Vertebrata</taxon>
        <taxon>Euteleostomi</taxon>
        <taxon>Actinopterygii</taxon>
        <taxon>Neopterygii</taxon>
        <taxon>Teleostei</taxon>
        <taxon>Anguilliformes</taxon>
        <taxon>Anguillidae</taxon>
        <taxon>Anguilla</taxon>
    </lineage>
</organism>
<feature type="region of interest" description="Disordered" evidence="1">
    <location>
        <begin position="1"/>
        <end position="29"/>
    </location>
</feature>